<dbReference type="GeneID" id="43584884"/>
<dbReference type="EMBL" id="CABVLU010000005">
    <property type="protein sequence ID" value="VVT58166.1"/>
    <property type="molecule type" value="Genomic_DNA"/>
</dbReference>
<keyword evidence="8" id="KW-1185">Reference proteome</keyword>
<dbReference type="Pfam" id="PF01025">
    <property type="entry name" value="GrpE"/>
    <property type="match status" value="1"/>
</dbReference>
<accession>A0A5E8CA92</accession>
<dbReference type="GO" id="GO:0000774">
    <property type="term" value="F:adenyl-nucleotide exchange factor activity"/>
    <property type="evidence" value="ECO:0007669"/>
    <property type="project" value="InterPro"/>
</dbReference>
<dbReference type="GO" id="GO:0030150">
    <property type="term" value="P:protein import into mitochondrial matrix"/>
    <property type="evidence" value="ECO:0007669"/>
    <property type="project" value="TreeGrafter"/>
</dbReference>
<comment type="subcellular location">
    <subcellularLocation>
        <location evidence="1 4">Mitochondrion matrix</location>
    </subcellularLocation>
</comment>
<dbReference type="RefSeq" id="XP_031856675.1">
    <property type="nucleotide sequence ID" value="XM_032000784.1"/>
</dbReference>
<dbReference type="PROSITE" id="PS01071">
    <property type="entry name" value="GRPE"/>
    <property type="match status" value="1"/>
</dbReference>
<evidence type="ECO:0000313" key="8">
    <source>
        <dbReference type="Proteomes" id="UP000398389"/>
    </source>
</evidence>
<evidence type="ECO:0000256" key="3">
    <source>
        <dbReference type="ARBA" id="ARBA00023186"/>
    </source>
</evidence>
<dbReference type="SUPFAM" id="SSF51064">
    <property type="entry name" value="Head domain of nucleotide exchange factor GrpE"/>
    <property type="match status" value="1"/>
</dbReference>
<dbReference type="Gene3D" id="2.30.22.10">
    <property type="entry name" value="Head domain of nucleotide exchange factor GrpE"/>
    <property type="match status" value="1"/>
</dbReference>
<name>A0A5E8CA92_9ASCO</name>
<dbReference type="PANTHER" id="PTHR21237">
    <property type="entry name" value="GRPE PROTEIN"/>
    <property type="match status" value="1"/>
</dbReference>
<dbReference type="SUPFAM" id="SSF58014">
    <property type="entry name" value="Coiled-coil domain of nucleotide exchange factor GrpE"/>
    <property type="match status" value="1"/>
</dbReference>
<dbReference type="InterPro" id="IPR013805">
    <property type="entry name" value="GrpE_CC"/>
</dbReference>
<evidence type="ECO:0000313" key="7">
    <source>
        <dbReference type="EMBL" id="VVT58166.1"/>
    </source>
</evidence>
<dbReference type="GO" id="GO:0042803">
    <property type="term" value="F:protein homodimerization activity"/>
    <property type="evidence" value="ECO:0007669"/>
    <property type="project" value="InterPro"/>
</dbReference>
<evidence type="ECO:0000256" key="2">
    <source>
        <dbReference type="ARBA" id="ARBA00009054"/>
    </source>
</evidence>
<dbReference type="PRINTS" id="PR00773">
    <property type="entry name" value="GRPEPROTEIN"/>
</dbReference>
<dbReference type="Proteomes" id="UP000398389">
    <property type="component" value="Unassembled WGS sequence"/>
</dbReference>
<reference evidence="7 8" key="1">
    <citation type="submission" date="2019-09" db="EMBL/GenBank/DDBJ databases">
        <authorList>
            <person name="Brejova B."/>
        </authorList>
    </citation>
    <scope>NUCLEOTIDE SEQUENCE [LARGE SCALE GENOMIC DNA]</scope>
</reference>
<keyword evidence="4" id="KW-0496">Mitochondrion</keyword>
<dbReference type="GO" id="GO:0006457">
    <property type="term" value="P:protein folding"/>
    <property type="evidence" value="ECO:0007669"/>
    <property type="project" value="InterPro"/>
</dbReference>
<gene>
    <name evidence="7" type="ORF">SAPINGB_P006070</name>
</gene>
<organism evidence="7 8">
    <name type="scientific">Magnusiomyces paraingens</name>
    <dbReference type="NCBI Taxonomy" id="2606893"/>
    <lineage>
        <taxon>Eukaryota</taxon>
        <taxon>Fungi</taxon>
        <taxon>Dikarya</taxon>
        <taxon>Ascomycota</taxon>
        <taxon>Saccharomycotina</taxon>
        <taxon>Dipodascomycetes</taxon>
        <taxon>Dipodascales</taxon>
        <taxon>Dipodascaceae</taxon>
        <taxon>Magnusiomyces</taxon>
    </lineage>
</organism>
<evidence type="ECO:0000256" key="1">
    <source>
        <dbReference type="ARBA" id="ARBA00004305"/>
    </source>
</evidence>
<comment type="function">
    <text evidence="4">Essential component of the PAM complex, a complex required for the translocation of transit peptide-containing proteins from the inner membrane into the mitochondrial matrix in an ATP-dependent manner.</text>
</comment>
<feature type="region of interest" description="Disordered" evidence="6">
    <location>
        <begin position="39"/>
        <end position="63"/>
    </location>
</feature>
<protein>
    <recommendedName>
        <fullName evidence="4">GrpE protein homolog</fullName>
    </recommendedName>
</protein>
<dbReference type="GO" id="GO:0001405">
    <property type="term" value="C:PAM complex, Tim23 associated import motor"/>
    <property type="evidence" value="ECO:0007669"/>
    <property type="project" value="TreeGrafter"/>
</dbReference>
<proteinExistence type="inferred from homology"/>
<dbReference type="InterPro" id="IPR000740">
    <property type="entry name" value="GrpE"/>
</dbReference>
<dbReference type="InterPro" id="IPR009012">
    <property type="entry name" value="GrpE_head"/>
</dbReference>
<dbReference type="OrthoDB" id="201635at2759"/>
<dbReference type="Gene3D" id="3.90.20.20">
    <property type="match status" value="1"/>
</dbReference>
<dbReference type="GO" id="GO:0051082">
    <property type="term" value="F:unfolded protein binding"/>
    <property type="evidence" value="ECO:0007669"/>
    <property type="project" value="TreeGrafter"/>
</dbReference>
<comment type="similarity">
    <text evidence="2 5">Belongs to the GrpE family.</text>
</comment>
<dbReference type="CDD" id="cd00446">
    <property type="entry name" value="GrpE"/>
    <property type="match status" value="1"/>
</dbReference>
<dbReference type="FunFam" id="2.30.22.10:FF:000002">
    <property type="entry name" value="GrpE protein homolog"/>
    <property type="match status" value="1"/>
</dbReference>
<feature type="compositionally biased region" description="Acidic residues" evidence="6">
    <location>
        <begin position="47"/>
        <end position="56"/>
    </location>
</feature>
<evidence type="ECO:0000256" key="4">
    <source>
        <dbReference type="RuleBase" id="RU000640"/>
    </source>
</evidence>
<dbReference type="AlphaFoldDB" id="A0A5E8CA92"/>
<keyword evidence="3 4" id="KW-0143">Chaperone</keyword>
<evidence type="ECO:0000256" key="6">
    <source>
        <dbReference type="SAM" id="MobiDB-lite"/>
    </source>
</evidence>
<sequence>MLRSIIASAPRRTLAAARPVASAVTMRAAMPALRFYSEKAEKAEEKPAEEDADAEAGEVHPLQKELDSCKTKLDEKDKQAAQFKDKYLRAVADFQNLQTRTVKEVSDAKDYALTKFAKDLLESVDNFDRALAVVAEDKRNDPVEHKEIIDLYEGVKMTQNVFEKTLQKYGITKINPVGEKFDPNLHEATFQAPQADKEPGTVFFVQQTGFMLNGRVLRAAKVGIVLEQE</sequence>
<dbReference type="GO" id="GO:0051087">
    <property type="term" value="F:protein-folding chaperone binding"/>
    <property type="evidence" value="ECO:0007669"/>
    <property type="project" value="InterPro"/>
</dbReference>
<dbReference type="PANTHER" id="PTHR21237:SF23">
    <property type="entry name" value="GRPE PROTEIN HOMOLOG, MITOCHONDRIAL"/>
    <property type="match status" value="1"/>
</dbReference>
<evidence type="ECO:0000256" key="5">
    <source>
        <dbReference type="RuleBase" id="RU004478"/>
    </source>
</evidence>
<dbReference type="HAMAP" id="MF_01151">
    <property type="entry name" value="GrpE"/>
    <property type="match status" value="1"/>
</dbReference>